<keyword evidence="2" id="KW-0229">DNA integration</keyword>
<dbReference type="AlphaFoldDB" id="A0A2N5JBN7"/>
<evidence type="ECO:0000256" key="3">
    <source>
        <dbReference type="ARBA" id="ARBA00023125"/>
    </source>
</evidence>
<evidence type="ECO:0000256" key="4">
    <source>
        <dbReference type="ARBA" id="ARBA00023172"/>
    </source>
</evidence>
<sequence length="397" mass="44472">MVSITKYDTAEGIRYRINYRKPNGRLTAKRGFLRKRDAEEWAAEHITRAKALGTYVDPQAGLKRIGEIYEEWLAVKKSLWKESQRESIEASWRTHCQAYWENRHVGDVTHAEIQQWVSRLAAQRSASVTIRACGIMRAIMDKAVRDRLIASNPCQGVELPRKPKRKGRHIYLTIPELISLADECGKAQQMGRERRALVPTLGFCGIRWGEAAALRICDVDLSRGCLNIARSIVQVKGKPVEGTPKSYECRQVPMPGIVSEALGGIIRGRADQDERVFSDPNGGPIRPQSASTAKGNRTWWPSALRRLGWRETQWPSPHDLRHTAASIAVSAGANVKALQRMLGHASATMTLDVYADLFDSDLLDVARMIDAAVQVQVPEEKRCQNVVTRKEISAKTS</sequence>
<accession>A0A2N5JBN7</accession>
<dbReference type="Gene3D" id="1.10.150.130">
    <property type="match status" value="1"/>
</dbReference>
<feature type="domain" description="Tyr recombinase" evidence="5">
    <location>
        <begin position="167"/>
        <end position="367"/>
    </location>
</feature>
<dbReference type="InterPro" id="IPR013762">
    <property type="entry name" value="Integrase-like_cat_sf"/>
</dbReference>
<dbReference type="PANTHER" id="PTHR30629:SF2">
    <property type="entry name" value="PROPHAGE INTEGRASE INTS-RELATED"/>
    <property type="match status" value="1"/>
</dbReference>
<dbReference type="Gene3D" id="1.10.443.10">
    <property type="entry name" value="Intergrase catalytic core"/>
    <property type="match status" value="1"/>
</dbReference>
<comment type="caution">
    <text evidence="6">The sequence shown here is derived from an EMBL/GenBank/DDBJ whole genome shotgun (WGS) entry which is preliminary data.</text>
</comment>
<dbReference type="Pfam" id="PF22022">
    <property type="entry name" value="Phage_int_M"/>
    <property type="match status" value="1"/>
</dbReference>
<dbReference type="RefSeq" id="WP_101615480.1">
    <property type="nucleotide sequence ID" value="NZ_NMWU01000008.1"/>
</dbReference>
<proteinExistence type="inferred from homology"/>
<dbReference type="GO" id="GO:0006310">
    <property type="term" value="P:DNA recombination"/>
    <property type="evidence" value="ECO:0007669"/>
    <property type="project" value="UniProtKB-KW"/>
</dbReference>
<reference evidence="6 7" key="1">
    <citation type="submission" date="2017-07" db="EMBL/GenBank/DDBJ databases">
        <title>Bifidobacterium novel species.</title>
        <authorList>
            <person name="Lugli G.A."/>
            <person name="Milani C."/>
            <person name="Duranti S."/>
            <person name="Mangifesta M."/>
        </authorList>
    </citation>
    <scope>NUCLEOTIDE SEQUENCE [LARGE SCALE GENOMIC DNA]</scope>
    <source>
        <strain evidence="7">Uis1B</strain>
    </source>
</reference>
<dbReference type="PANTHER" id="PTHR30629">
    <property type="entry name" value="PROPHAGE INTEGRASE"/>
    <property type="match status" value="1"/>
</dbReference>
<dbReference type="GO" id="GO:0003677">
    <property type="term" value="F:DNA binding"/>
    <property type="evidence" value="ECO:0007669"/>
    <property type="project" value="UniProtKB-KW"/>
</dbReference>
<dbReference type="GO" id="GO:0015074">
    <property type="term" value="P:DNA integration"/>
    <property type="evidence" value="ECO:0007669"/>
    <property type="project" value="UniProtKB-KW"/>
</dbReference>
<name>A0A2N5JBN7_9BIFI</name>
<comment type="similarity">
    <text evidence="1">Belongs to the 'phage' integrase family.</text>
</comment>
<evidence type="ECO:0000313" key="6">
    <source>
        <dbReference type="EMBL" id="PLS31624.1"/>
    </source>
</evidence>
<keyword evidence="7" id="KW-1185">Reference proteome</keyword>
<dbReference type="Pfam" id="PF00589">
    <property type="entry name" value="Phage_integrase"/>
    <property type="match status" value="1"/>
</dbReference>
<keyword evidence="3" id="KW-0238">DNA-binding</keyword>
<keyword evidence="4" id="KW-0233">DNA recombination</keyword>
<dbReference type="OrthoDB" id="1822491at2"/>
<evidence type="ECO:0000256" key="1">
    <source>
        <dbReference type="ARBA" id="ARBA00008857"/>
    </source>
</evidence>
<dbReference type="InterPro" id="IPR050808">
    <property type="entry name" value="Phage_Integrase"/>
</dbReference>
<gene>
    <name evidence="6" type="ORF">Uis1B_0616</name>
</gene>
<dbReference type="InterPro" id="IPR053876">
    <property type="entry name" value="Phage_int_M"/>
</dbReference>
<dbReference type="SUPFAM" id="SSF56349">
    <property type="entry name" value="DNA breaking-rejoining enzymes"/>
    <property type="match status" value="1"/>
</dbReference>
<dbReference type="EMBL" id="NMWU01000008">
    <property type="protein sequence ID" value="PLS31624.1"/>
    <property type="molecule type" value="Genomic_DNA"/>
</dbReference>
<evidence type="ECO:0000256" key="2">
    <source>
        <dbReference type="ARBA" id="ARBA00022908"/>
    </source>
</evidence>
<evidence type="ECO:0000259" key="5">
    <source>
        <dbReference type="PROSITE" id="PS51898"/>
    </source>
</evidence>
<organism evidence="6 7">
    <name type="scientific">Bifidobacterium margollesii</name>
    <dbReference type="NCBI Taxonomy" id="2020964"/>
    <lineage>
        <taxon>Bacteria</taxon>
        <taxon>Bacillati</taxon>
        <taxon>Actinomycetota</taxon>
        <taxon>Actinomycetes</taxon>
        <taxon>Bifidobacteriales</taxon>
        <taxon>Bifidobacteriaceae</taxon>
        <taxon>Bifidobacterium</taxon>
    </lineage>
</organism>
<dbReference type="InterPro" id="IPR002104">
    <property type="entry name" value="Integrase_catalytic"/>
</dbReference>
<dbReference type="Proteomes" id="UP000235050">
    <property type="component" value="Unassembled WGS sequence"/>
</dbReference>
<dbReference type="InterPro" id="IPR010998">
    <property type="entry name" value="Integrase_recombinase_N"/>
</dbReference>
<protein>
    <submittedName>
        <fullName evidence="6">Integrase</fullName>
    </submittedName>
</protein>
<evidence type="ECO:0000313" key="7">
    <source>
        <dbReference type="Proteomes" id="UP000235050"/>
    </source>
</evidence>
<dbReference type="CDD" id="cd01189">
    <property type="entry name" value="INT_ICEBs1_C_like"/>
    <property type="match status" value="1"/>
</dbReference>
<dbReference type="InterPro" id="IPR011010">
    <property type="entry name" value="DNA_brk_join_enz"/>
</dbReference>
<dbReference type="PROSITE" id="PS51898">
    <property type="entry name" value="TYR_RECOMBINASE"/>
    <property type="match status" value="1"/>
</dbReference>